<dbReference type="InterPro" id="IPR051611">
    <property type="entry name" value="ECF_transporter_component"/>
</dbReference>
<proteinExistence type="predicted"/>
<dbReference type="GO" id="GO:0005886">
    <property type="term" value="C:plasma membrane"/>
    <property type="evidence" value="ECO:0007669"/>
    <property type="project" value="UniProtKB-ARBA"/>
</dbReference>
<keyword evidence="4 6" id="KW-1133">Transmembrane helix</keyword>
<dbReference type="CDD" id="cd16914">
    <property type="entry name" value="EcfT"/>
    <property type="match status" value="1"/>
</dbReference>
<evidence type="ECO:0000256" key="3">
    <source>
        <dbReference type="ARBA" id="ARBA00022692"/>
    </source>
</evidence>
<dbReference type="PANTHER" id="PTHR34857:SF2">
    <property type="entry name" value="SLL0384 PROTEIN"/>
    <property type="match status" value="1"/>
</dbReference>
<name>A0A318ESF2_9FIRM</name>
<dbReference type="AlphaFoldDB" id="A0A318ESF2"/>
<comment type="caution">
    <text evidence="7">The sequence shown here is derived from an EMBL/GenBank/DDBJ whole genome shotgun (WGS) entry which is preliminary data.</text>
</comment>
<evidence type="ECO:0000313" key="7">
    <source>
        <dbReference type="EMBL" id="PXV95891.1"/>
    </source>
</evidence>
<dbReference type="Proteomes" id="UP000247523">
    <property type="component" value="Unassembled WGS sequence"/>
</dbReference>
<feature type="transmembrane region" description="Helical" evidence="6">
    <location>
        <begin position="206"/>
        <end position="225"/>
    </location>
</feature>
<evidence type="ECO:0000256" key="4">
    <source>
        <dbReference type="ARBA" id="ARBA00022989"/>
    </source>
</evidence>
<dbReference type="EMBL" id="QICS01000001">
    <property type="protein sequence ID" value="PXV95891.1"/>
    <property type="molecule type" value="Genomic_DNA"/>
</dbReference>
<keyword evidence="5 6" id="KW-0472">Membrane</keyword>
<dbReference type="PANTHER" id="PTHR34857">
    <property type="entry name" value="SLL0384 PROTEIN"/>
    <property type="match status" value="1"/>
</dbReference>
<feature type="transmembrane region" description="Helical" evidence="6">
    <location>
        <begin position="80"/>
        <end position="102"/>
    </location>
</feature>
<evidence type="ECO:0000256" key="1">
    <source>
        <dbReference type="ARBA" id="ARBA00004141"/>
    </source>
</evidence>
<evidence type="ECO:0000256" key="5">
    <source>
        <dbReference type="ARBA" id="ARBA00023136"/>
    </source>
</evidence>
<accession>A0A318ESF2</accession>
<dbReference type="Pfam" id="PF02361">
    <property type="entry name" value="CbiQ"/>
    <property type="match status" value="1"/>
</dbReference>
<feature type="transmembrane region" description="Helical" evidence="6">
    <location>
        <begin position="55"/>
        <end position="74"/>
    </location>
</feature>
<sequence>MHHRSRSGSFLDPRTFLLLLLIANVITFSQISLWIEMGWIVFVDSMILLSGKYKMAVKWILLFCILLLLQYIVLPASPEIIATIFVILVNYSIRMFPCLLIGSFMMREISLRQFVLAMRKLHFSEKLIISLSVTIRYFPAIKEEIYHTKDAMSLRKIKSSKKLEAMLVPLMMSAAATAEELSAAAVTRGIENPIKKTSLLTLKLNFNDYACCVIGCLFLVGTFILK</sequence>
<keyword evidence="2" id="KW-1003">Cell membrane</keyword>
<reference evidence="7 8" key="1">
    <citation type="submission" date="2018-05" db="EMBL/GenBank/DDBJ databases">
        <title>Genomic Encyclopedia of Type Strains, Phase IV (KMG-IV): sequencing the most valuable type-strain genomes for metagenomic binning, comparative biology and taxonomic classification.</title>
        <authorList>
            <person name="Goeker M."/>
        </authorList>
    </citation>
    <scope>NUCLEOTIDE SEQUENCE [LARGE SCALE GENOMIC DNA]</scope>
    <source>
        <strain evidence="7 8">DSM 28816</strain>
    </source>
</reference>
<protein>
    <submittedName>
        <fullName evidence="7">Energy-coupling factor transport system permease protein</fullName>
    </submittedName>
</protein>
<dbReference type="InterPro" id="IPR003339">
    <property type="entry name" value="ABC/ECF_trnsptr_transmembrane"/>
</dbReference>
<evidence type="ECO:0000313" key="8">
    <source>
        <dbReference type="Proteomes" id="UP000247523"/>
    </source>
</evidence>
<keyword evidence="3 6" id="KW-0812">Transmembrane</keyword>
<feature type="transmembrane region" description="Helical" evidence="6">
    <location>
        <begin position="16"/>
        <end position="43"/>
    </location>
</feature>
<organism evidence="7 8">
    <name type="scientific">Lachnotalea glycerini</name>
    <dbReference type="NCBI Taxonomy" id="1763509"/>
    <lineage>
        <taxon>Bacteria</taxon>
        <taxon>Bacillati</taxon>
        <taxon>Bacillota</taxon>
        <taxon>Clostridia</taxon>
        <taxon>Lachnospirales</taxon>
        <taxon>Lachnospiraceae</taxon>
        <taxon>Lachnotalea</taxon>
    </lineage>
</organism>
<dbReference type="RefSeq" id="WP_110290212.1">
    <property type="nucleotide sequence ID" value="NZ_QICS01000001.1"/>
</dbReference>
<evidence type="ECO:0000256" key="6">
    <source>
        <dbReference type="SAM" id="Phobius"/>
    </source>
</evidence>
<comment type="subcellular location">
    <subcellularLocation>
        <location evidence="1">Membrane</location>
        <topology evidence="1">Multi-pass membrane protein</topology>
    </subcellularLocation>
</comment>
<gene>
    <name evidence="7" type="ORF">C8E03_101522</name>
</gene>
<evidence type="ECO:0000256" key="2">
    <source>
        <dbReference type="ARBA" id="ARBA00022475"/>
    </source>
</evidence>